<dbReference type="Gene3D" id="1.25.40.10">
    <property type="entry name" value="Tetratricopeptide repeat domain"/>
    <property type="match status" value="2"/>
</dbReference>
<comment type="caution">
    <text evidence="7">The sequence shown here is derived from an EMBL/GenBank/DDBJ whole genome shotgun (WGS) entry which is preliminary data.</text>
</comment>
<dbReference type="PANTHER" id="PTHR47936">
    <property type="entry name" value="PPR_LONG DOMAIN-CONTAINING PROTEIN"/>
    <property type="match status" value="1"/>
</dbReference>
<evidence type="ECO:0000256" key="3">
    <source>
        <dbReference type="ARBA" id="ARBA00044493"/>
    </source>
</evidence>
<comment type="subunit">
    <text evidence="4">Binds to mitochondrial small subunit 15S rRNA.</text>
</comment>
<dbReference type="InParanoid" id="G7EAG5"/>
<evidence type="ECO:0008006" key="9">
    <source>
        <dbReference type="Google" id="ProtNLM"/>
    </source>
</evidence>
<evidence type="ECO:0000313" key="7">
    <source>
        <dbReference type="EMBL" id="GAA99825.1"/>
    </source>
</evidence>
<evidence type="ECO:0000256" key="4">
    <source>
        <dbReference type="ARBA" id="ARBA00044511"/>
    </source>
</evidence>
<dbReference type="OrthoDB" id="185373at2759"/>
<comment type="similarity">
    <text evidence="1">Belongs to the CCM1 family.</text>
</comment>
<dbReference type="Pfam" id="PF13812">
    <property type="entry name" value="PPR_3"/>
    <property type="match status" value="1"/>
</dbReference>
<sequence>MLVGCCECAAVWRQPNLSWQAAAVMRRCYAGPSTSTIDAALSLPFARRARVRSHDAPERWIVPTPSHESIASSPGTARPRPGRRRPQPSSPFIIETPDEPSPPAWTERSGHLARLVSAGRVQEAFEHYERELDPTLKREHPELLDEAVAQLAKLKDWPNVLRFVQLAKSQSGKFTTELLGWRLRADFARQDVDGLKRILSDYAEDGLAPSLDECRRLARHLLRAKQAKLAMGIAPFLLKNGTQLDRQYFAAFLARCAESRMGSRVLCQQLLRQISSHGVPLDRDLLDGLLATASASDDLETCISLLQTFDWGHAPLLSTFTNSSELTSRSDLFSFSGGIESSAPTAATYKHLISALTKAEQYESALRCFGAMMTAEHLLDAKLAILLIRTTSRLTDDTAARLLMDTITSGSRSLPKDLVLPLIDTPSGEVFEADVATSRAFCRFRLDHKLREEGLKGATDLMHEWACDGLAIDRELFLVVLQHLDILPGVSQHRIWQTFSDLLGKPNSPDFQQRLRNALSGVLHRHGRKSALGAAGAARVIAQQIEELTGTSLTAIGGSSSNVADTHSVSHLILSLARAHERDRISRRHESAPINTGMLTRLLNEGVISRGATPSPYHLSAIMSYFIALGQPDEAVKVFETATAVRKLDDLKTSLGSPGQILGELLRTYHGVRGIRPNVICYTILIKAYARRSDTTQSYNIFERMVDSGIAPDAIAVLTLAAAWARTGDIARVEALLVPFKDLSETSSRQRYAQPSTQRDVDSDTVATSVRFNALASAGKHLEAQQLLETFLLKHEAQSNEVLFRQFKASDAIALSQWRRSREAAERDWGNVRREQELVYWTQTLDIADQNRIILVQRRKAARRKDADQMRSLESLKKLV</sequence>
<evidence type="ECO:0000256" key="6">
    <source>
        <dbReference type="SAM" id="MobiDB-lite"/>
    </source>
</evidence>
<evidence type="ECO:0000256" key="1">
    <source>
        <dbReference type="ARBA" id="ARBA00006192"/>
    </source>
</evidence>
<protein>
    <recommendedName>
        <fullName evidence="9">Pentacotripeptide-repeat region of PRORP domain-containing protein</fullName>
    </recommendedName>
</protein>
<dbReference type="STRING" id="764103.G7EAG5"/>
<name>G7EAG5_MIXOS</name>
<reference evidence="7 8" key="1">
    <citation type="journal article" date="2011" name="J. Gen. Appl. Microbiol.">
        <title>Draft genome sequencing of the enigmatic basidiomycete Mixia osmundae.</title>
        <authorList>
            <person name="Nishida H."/>
            <person name="Nagatsuka Y."/>
            <person name="Sugiyama J."/>
        </authorList>
    </citation>
    <scope>NUCLEOTIDE SEQUENCE [LARGE SCALE GENOMIC DNA]</scope>
    <source>
        <strain evidence="8">CBS 9802 / IAM 14324 / JCM 22182 / KY 12970</strain>
    </source>
</reference>
<dbReference type="EMBL" id="BABT02000240">
    <property type="protein sequence ID" value="GAA99825.1"/>
    <property type="molecule type" value="Genomic_DNA"/>
</dbReference>
<feature type="region of interest" description="Disordered" evidence="6">
    <location>
        <begin position="54"/>
        <end position="107"/>
    </location>
</feature>
<dbReference type="InterPro" id="IPR002885">
    <property type="entry name" value="PPR_rpt"/>
</dbReference>
<keyword evidence="2" id="KW-0677">Repeat</keyword>
<keyword evidence="8" id="KW-1185">Reference proteome</keyword>
<dbReference type="PANTHER" id="PTHR47936:SF1">
    <property type="entry name" value="PENTATRICOPEPTIDE REPEAT-CONTAINING PROTEIN GUN1, CHLOROPLASTIC"/>
    <property type="match status" value="1"/>
</dbReference>
<dbReference type="PROSITE" id="PS51375">
    <property type="entry name" value="PPR"/>
    <property type="match status" value="1"/>
</dbReference>
<dbReference type="RefSeq" id="XP_014570938.1">
    <property type="nucleotide sequence ID" value="XM_014715452.1"/>
</dbReference>
<comment type="function">
    <text evidence="3">Regulates mitochondrial small subunit maturation by controlling 15S rRNA 5'-end processing. Localizes to the 5' precursor of the 15S rRNA in a position that is subsequently occupied by mS47 in the mature yeast mtSSU. Uses structure and sequence-specific RNA recognition, binding to a single-stranded region of the precursor and specifically recognizing bases -6 to -1. The exchange of Ccm1 for mS47 is coupled to the irreversible removal of precursor rRNA that is accompanied by conformational changes of the mitoribosomal proteins uS5m and mS26. These conformational changes signal completion of 5'-end rRNA processing through protection of the mature 5'-end of the 15S rRNA and stabilization of mS47. The removal of the 5' precursor together with the dissociation of Ccm1 may be catalyzed by the 5'-3' exoribonuclease Pet127. Involved in the specific removal of group I introns in mitochondrial encoded transcripts.</text>
</comment>
<dbReference type="NCBIfam" id="TIGR00756">
    <property type="entry name" value="PPR"/>
    <property type="match status" value="1"/>
</dbReference>
<evidence type="ECO:0000313" key="8">
    <source>
        <dbReference type="Proteomes" id="UP000009131"/>
    </source>
</evidence>
<evidence type="ECO:0000256" key="2">
    <source>
        <dbReference type="ARBA" id="ARBA00022737"/>
    </source>
</evidence>
<dbReference type="Pfam" id="PF01535">
    <property type="entry name" value="PPR"/>
    <property type="match status" value="1"/>
</dbReference>
<dbReference type="AlphaFoldDB" id="G7EAG5"/>
<dbReference type="Proteomes" id="UP000009131">
    <property type="component" value="Unassembled WGS sequence"/>
</dbReference>
<proteinExistence type="inferred from homology"/>
<evidence type="ECO:0000256" key="5">
    <source>
        <dbReference type="PROSITE-ProRule" id="PRU00708"/>
    </source>
</evidence>
<dbReference type="InterPro" id="IPR011990">
    <property type="entry name" value="TPR-like_helical_dom_sf"/>
</dbReference>
<dbReference type="HOGENOM" id="CLU_327071_0_0_1"/>
<feature type="repeat" description="PPR" evidence="5">
    <location>
        <begin position="678"/>
        <end position="712"/>
    </location>
</feature>
<reference evidence="7 8" key="2">
    <citation type="journal article" date="2012" name="Open Biol.">
        <title>Characteristics of nucleosomes and linker DNA regions on the genome of the basidiomycete Mixia osmundae revealed by mono- and dinucleosome mapping.</title>
        <authorList>
            <person name="Nishida H."/>
            <person name="Kondo S."/>
            <person name="Matsumoto T."/>
            <person name="Suzuki Y."/>
            <person name="Yoshikawa H."/>
            <person name="Taylor T.D."/>
            <person name="Sugiyama J."/>
        </authorList>
    </citation>
    <scope>NUCLEOTIDE SEQUENCE [LARGE SCALE GENOMIC DNA]</scope>
    <source>
        <strain evidence="8">CBS 9802 / IAM 14324 / JCM 22182 / KY 12970</strain>
    </source>
</reference>
<gene>
    <name evidence="7" type="primary">Mo06528</name>
    <name evidence="7" type="ORF">E5Q_06528</name>
</gene>
<organism evidence="7 8">
    <name type="scientific">Mixia osmundae (strain CBS 9802 / IAM 14324 / JCM 22182 / KY 12970)</name>
    <dbReference type="NCBI Taxonomy" id="764103"/>
    <lineage>
        <taxon>Eukaryota</taxon>
        <taxon>Fungi</taxon>
        <taxon>Dikarya</taxon>
        <taxon>Basidiomycota</taxon>
        <taxon>Pucciniomycotina</taxon>
        <taxon>Mixiomycetes</taxon>
        <taxon>Mixiales</taxon>
        <taxon>Mixiaceae</taxon>
        <taxon>Mixia</taxon>
    </lineage>
</organism>
<accession>G7EAG5</accession>